<evidence type="ECO:0000256" key="3">
    <source>
        <dbReference type="ARBA" id="ARBA00023163"/>
    </source>
</evidence>
<keyword evidence="2" id="KW-0238">DNA-binding</keyword>
<gene>
    <name evidence="5" type="ORF">R2D22_28470</name>
</gene>
<dbReference type="Pfam" id="PF12833">
    <property type="entry name" value="HTH_18"/>
    <property type="match status" value="1"/>
</dbReference>
<evidence type="ECO:0000313" key="6">
    <source>
        <dbReference type="Proteomes" id="UP001301731"/>
    </source>
</evidence>
<dbReference type="Pfam" id="PF14525">
    <property type="entry name" value="AraC_binding_2"/>
    <property type="match status" value="1"/>
</dbReference>
<reference evidence="5 6" key="1">
    <citation type="submission" date="2023-10" db="EMBL/GenBank/DDBJ databases">
        <title>The genome sequence of Streptomyces sp. HUAS YS2.</title>
        <authorList>
            <person name="Mo P."/>
        </authorList>
    </citation>
    <scope>NUCLEOTIDE SEQUENCE [LARGE SCALE GENOMIC DNA]</scope>
    <source>
        <strain evidence="5 6">HUAS YS2</strain>
    </source>
</reference>
<evidence type="ECO:0000256" key="1">
    <source>
        <dbReference type="ARBA" id="ARBA00023015"/>
    </source>
</evidence>
<dbReference type="EMBL" id="CP137573">
    <property type="protein sequence ID" value="WOX25109.1"/>
    <property type="molecule type" value="Genomic_DNA"/>
</dbReference>
<keyword evidence="3" id="KW-0804">Transcription</keyword>
<keyword evidence="1" id="KW-0805">Transcription regulation</keyword>
<evidence type="ECO:0000313" key="5">
    <source>
        <dbReference type="EMBL" id="WOX25109.1"/>
    </source>
</evidence>
<evidence type="ECO:0000256" key="2">
    <source>
        <dbReference type="ARBA" id="ARBA00023125"/>
    </source>
</evidence>
<dbReference type="InterPro" id="IPR050204">
    <property type="entry name" value="AraC_XylS_family_regulators"/>
</dbReference>
<dbReference type="InterPro" id="IPR018060">
    <property type="entry name" value="HTH_AraC"/>
</dbReference>
<feature type="domain" description="HTH araC/xylS-type" evidence="4">
    <location>
        <begin position="240"/>
        <end position="341"/>
    </location>
</feature>
<keyword evidence="6" id="KW-1185">Reference proteome</keyword>
<dbReference type="PANTHER" id="PTHR46796:SF12">
    <property type="entry name" value="HTH-TYPE DNA-BINDING TRANSCRIPTIONAL ACTIVATOR EUTR"/>
    <property type="match status" value="1"/>
</dbReference>
<dbReference type="InterPro" id="IPR035418">
    <property type="entry name" value="AraC-bd_2"/>
</dbReference>
<dbReference type="PROSITE" id="PS00041">
    <property type="entry name" value="HTH_ARAC_FAMILY_1"/>
    <property type="match status" value="1"/>
</dbReference>
<accession>A0ABZ0M224</accession>
<dbReference type="InterPro" id="IPR009057">
    <property type="entry name" value="Homeodomain-like_sf"/>
</dbReference>
<dbReference type="Proteomes" id="UP001301731">
    <property type="component" value="Chromosome"/>
</dbReference>
<dbReference type="Gene3D" id="1.10.10.60">
    <property type="entry name" value="Homeodomain-like"/>
    <property type="match status" value="1"/>
</dbReference>
<dbReference type="RefSeq" id="WP_318107549.1">
    <property type="nucleotide sequence ID" value="NZ_CP137573.1"/>
</dbReference>
<organism evidence="5 6">
    <name type="scientific">Streptomyces solicathayae</name>
    <dbReference type="NCBI Taxonomy" id="3081768"/>
    <lineage>
        <taxon>Bacteria</taxon>
        <taxon>Bacillati</taxon>
        <taxon>Actinomycetota</taxon>
        <taxon>Actinomycetes</taxon>
        <taxon>Kitasatosporales</taxon>
        <taxon>Streptomycetaceae</taxon>
        <taxon>Streptomyces</taxon>
    </lineage>
</organism>
<dbReference type="PANTHER" id="PTHR46796">
    <property type="entry name" value="HTH-TYPE TRANSCRIPTIONAL ACTIVATOR RHAS-RELATED"/>
    <property type="match status" value="1"/>
</dbReference>
<evidence type="ECO:0000259" key="4">
    <source>
        <dbReference type="PROSITE" id="PS01124"/>
    </source>
</evidence>
<dbReference type="SUPFAM" id="SSF46689">
    <property type="entry name" value="Homeodomain-like"/>
    <property type="match status" value="2"/>
</dbReference>
<proteinExistence type="predicted"/>
<name>A0ABZ0M224_9ACTN</name>
<sequence>MAPILPVRAPIGTRISFGPVGGENKNSFRTRDVDEARHEIGTRYFANFMDVVEEKRPFAARFDIVDLGPLVLGELGCGADVRMRFGELGEYHVNAPLTGSMEWRHGPRGAGTATPTRGVVFDPSGDTALDRWAGDCRVFAVKIGAEALRGRLEALLGRPPGGPLTFSSPFDIASGPGRGWVRLARRVFRETLADDGLARHPLVAAPLQEALLNGLLLAAEHPYREELAHPGEPRRPAPVKRAMDAVLARPEHPHTTGELAALARVGVRRLQESFREYVGMTPMAYVRQVRLDRVRDELRAAEPDEVTVSEVAWRWGFTHPGRFAAQYRARFGESPSQTLRAAPSP</sequence>
<dbReference type="SMART" id="SM00342">
    <property type="entry name" value="HTH_ARAC"/>
    <property type="match status" value="1"/>
</dbReference>
<dbReference type="PROSITE" id="PS01124">
    <property type="entry name" value="HTH_ARAC_FAMILY_2"/>
    <property type="match status" value="1"/>
</dbReference>
<dbReference type="InterPro" id="IPR018062">
    <property type="entry name" value="HTH_AraC-typ_CS"/>
</dbReference>
<protein>
    <submittedName>
        <fullName evidence="5">AraC family transcriptional regulator</fullName>
    </submittedName>
</protein>